<protein>
    <submittedName>
        <fullName evidence="1">Uncharacterized protein</fullName>
    </submittedName>
</protein>
<dbReference type="EMBL" id="SUPK01000001">
    <property type="protein sequence ID" value="TJY44212.1"/>
    <property type="molecule type" value="Genomic_DNA"/>
</dbReference>
<proteinExistence type="predicted"/>
<evidence type="ECO:0000313" key="1">
    <source>
        <dbReference type="EMBL" id="TJY44212.1"/>
    </source>
</evidence>
<sequence>MTTQGEGGMETEFPLSIRHLRFVPQDLLDARIVPVKGLRQEENETYRLVKDSLTGEHYLHYGVRHVNLAAGGAEEEFHHLMPVEHDDVISYALGAQDFHYPENWKKAYLRNGPAGGFVWYDPNGAVDRSAEYDAIAAQIREKLHTFRREGRSGTEEMQKLIDDMERLFRPETNKDPSSE</sequence>
<keyword evidence="2" id="KW-1185">Reference proteome</keyword>
<dbReference type="Proteomes" id="UP000309673">
    <property type="component" value="Unassembled WGS sequence"/>
</dbReference>
<dbReference type="AlphaFoldDB" id="A0A4U0FKW8"/>
<comment type="caution">
    <text evidence="1">The sequence shown here is derived from an EMBL/GenBank/DDBJ whole genome shotgun (WGS) entry which is preliminary data.</text>
</comment>
<dbReference type="RefSeq" id="WP_136775957.1">
    <property type="nucleotide sequence ID" value="NZ_SUPK01000001.1"/>
</dbReference>
<accession>A0A4U0FKW8</accession>
<organism evidence="1 2">
    <name type="scientific">Cohnella pontilimi</name>
    <dbReference type="NCBI Taxonomy" id="2564100"/>
    <lineage>
        <taxon>Bacteria</taxon>
        <taxon>Bacillati</taxon>
        <taxon>Bacillota</taxon>
        <taxon>Bacilli</taxon>
        <taxon>Bacillales</taxon>
        <taxon>Paenibacillaceae</taxon>
        <taxon>Cohnella</taxon>
    </lineage>
</organism>
<dbReference type="OrthoDB" id="2596091at2"/>
<evidence type="ECO:0000313" key="2">
    <source>
        <dbReference type="Proteomes" id="UP000309673"/>
    </source>
</evidence>
<gene>
    <name evidence="1" type="ORF">E5161_02120</name>
</gene>
<reference evidence="1 2" key="1">
    <citation type="submission" date="2019-04" db="EMBL/GenBank/DDBJ databases">
        <title>Cohnella sp. nov., isolated from soil.</title>
        <authorList>
            <person name="Kim W."/>
        </authorList>
    </citation>
    <scope>NUCLEOTIDE SEQUENCE [LARGE SCALE GENOMIC DNA]</scope>
    <source>
        <strain evidence="1 2">CAU 1483</strain>
    </source>
</reference>
<name>A0A4U0FKW8_9BACL</name>